<evidence type="ECO:0000313" key="5">
    <source>
        <dbReference type="Proteomes" id="UP000198767"/>
    </source>
</evidence>
<keyword evidence="5" id="KW-1185">Reference proteome</keyword>
<dbReference type="HAMAP" id="MF_01385">
    <property type="entry name" value="UreF"/>
    <property type="match status" value="1"/>
</dbReference>
<accession>A0A1G5PIN1</accession>
<comment type="subunit">
    <text evidence="3">UreD, UreF and UreG form a complex that acts as a GTP-hydrolysis-dependent molecular chaperone, activating the urease apoprotein by helping to assemble the nickel containing metallocenter of UreC. The UreE protein probably delivers the nickel.</text>
</comment>
<keyword evidence="2 3" id="KW-0143">Chaperone</keyword>
<dbReference type="STRING" id="1156985.SAMN04488118_10158"/>
<dbReference type="InterPro" id="IPR002639">
    <property type="entry name" value="UreF"/>
</dbReference>
<dbReference type="Pfam" id="PF01730">
    <property type="entry name" value="UreF"/>
    <property type="match status" value="1"/>
</dbReference>
<proteinExistence type="inferred from homology"/>
<comment type="similarity">
    <text evidence="3">Belongs to the UreF family.</text>
</comment>
<evidence type="ECO:0000313" key="4">
    <source>
        <dbReference type="EMBL" id="SCZ49373.1"/>
    </source>
</evidence>
<dbReference type="InterPro" id="IPR038277">
    <property type="entry name" value="UreF_sf"/>
</dbReference>
<evidence type="ECO:0000256" key="1">
    <source>
        <dbReference type="ARBA" id="ARBA00022988"/>
    </source>
</evidence>
<reference evidence="4 5" key="1">
    <citation type="submission" date="2016-10" db="EMBL/GenBank/DDBJ databases">
        <authorList>
            <person name="de Groot N.N."/>
        </authorList>
    </citation>
    <scope>NUCLEOTIDE SEQUENCE [LARGE SCALE GENOMIC DNA]</scope>
    <source>
        <strain evidence="4 5">U95</strain>
    </source>
</reference>
<comment type="function">
    <text evidence="3">Required for maturation of urease via the functional incorporation of the urease nickel metallocenter.</text>
</comment>
<protein>
    <recommendedName>
        <fullName evidence="3">Urease accessory protein UreF</fullName>
    </recommendedName>
</protein>
<dbReference type="PANTHER" id="PTHR33620:SF1">
    <property type="entry name" value="UREASE ACCESSORY PROTEIN F"/>
    <property type="match status" value="1"/>
</dbReference>
<dbReference type="GO" id="GO:0016151">
    <property type="term" value="F:nickel cation binding"/>
    <property type="evidence" value="ECO:0007669"/>
    <property type="project" value="UniProtKB-UniRule"/>
</dbReference>
<sequence length="231" mass="25230">MGGLIHTNMAILPMRLMPIDARLLIVTQWLSPAFPVGAFAYSHGLEQAIYSGWVSDQESLRDWLKDVLWSGTGRNDAIWIRLAYACDNIDALLDLESEARAFAPSAERLKESTRQGHAFAQIVSSVWNLEIPQSQLPVALGYAARAVDLCVESVCALYLQAMLSNLVSAAQRLMPIGQTAAQAVLAELTADCPNVAQATSEIGIDDLSSIAFLSDIAAMRHEMLQPRIFQT</sequence>
<keyword evidence="1 3" id="KW-0996">Nickel insertion</keyword>
<dbReference type="PIRSF" id="PIRSF009467">
    <property type="entry name" value="Ureas_acces_UreF"/>
    <property type="match status" value="1"/>
</dbReference>
<dbReference type="AlphaFoldDB" id="A0A1G5PIN1"/>
<dbReference type="EMBL" id="FMWG01000001">
    <property type="protein sequence ID" value="SCZ49373.1"/>
    <property type="molecule type" value="Genomic_DNA"/>
</dbReference>
<dbReference type="RefSeq" id="WP_232716355.1">
    <property type="nucleotide sequence ID" value="NZ_CANMPF010000002.1"/>
</dbReference>
<dbReference type="GO" id="GO:0005737">
    <property type="term" value="C:cytoplasm"/>
    <property type="evidence" value="ECO:0007669"/>
    <property type="project" value="UniProtKB-SubCell"/>
</dbReference>
<dbReference type="Proteomes" id="UP000198767">
    <property type="component" value="Unassembled WGS sequence"/>
</dbReference>
<keyword evidence="3" id="KW-0963">Cytoplasm</keyword>
<organism evidence="4 5">
    <name type="scientific">Epibacterium ulvae</name>
    <dbReference type="NCBI Taxonomy" id="1156985"/>
    <lineage>
        <taxon>Bacteria</taxon>
        <taxon>Pseudomonadati</taxon>
        <taxon>Pseudomonadota</taxon>
        <taxon>Alphaproteobacteria</taxon>
        <taxon>Rhodobacterales</taxon>
        <taxon>Roseobacteraceae</taxon>
        <taxon>Epibacterium</taxon>
    </lineage>
</organism>
<evidence type="ECO:0000256" key="3">
    <source>
        <dbReference type="HAMAP-Rule" id="MF_01385"/>
    </source>
</evidence>
<name>A0A1G5PIN1_9RHOB</name>
<gene>
    <name evidence="3" type="primary">ureF</name>
    <name evidence="4" type="ORF">SAMN04488118_10158</name>
</gene>
<dbReference type="PANTHER" id="PTHR33620">
    <property type="entry name" value="UREASE ACCESSORY PROTEIN F"/>
    <property type="match status" value="1"/>
</dbReference>
<dbReference type="Gene3D" id="1.10.4190.10">
    <property type="entry name" value="Urease accessory protein UreF"/>
    <property type="match status" value="1"/>
</dbReference>
<comment type="subcellular location">
    <subcellularLocation>
        <location evidence="3">Cytoplasm</location>
    </subcellularLocation>
</comment>
<evidence type="ECO:0000256" key="2">
    <source>
        <dbReference type="ARBA" id="ARBA00023186"/>
    </source>
</evidence>